<evidence type="ECO:0000256" key="2">
    <source>
        <dbReference type="ARBA" id="ARBA00004997"/>
    </source>
</evidence>
<comment type="similarity">
    <text evidence="3">Belongs to the pyruvate kinase family.</text>
</comment>
<feature type="domain" description="Pyruvate kinase barrel" evidence="13">
    <location>
        <begin position="142"/>
        <end position="228"/>
    </location>
</feature>
<evidence type="ECO:0000256" key="11">
    <source>
        <dbReference type="ARBA" id="ARBA00023152"/>
    </source>
</evidence>
<dbReference type="EMBL" id="BAABLN010000001">
    <property type="protein sequence ID" value="GAA4689163.1"/>
    <property type="molecule type" value="Genomic_DNA"/>
</dbReference>
<keyword evidence="12 14" id="KW-0670">Pyruvate</keyword>
<dbReference type="EC" id="2.7.1.40" evidence="4"/>
<keyword evidence="6" id="KW-0479">Metal-binding</keyword>
<evidence type="ECO:0000256" key="12">
    <source>
        <dbReference type="ARBA" id="ARBA00023317"/>
    </source>
</evidence>
<dbReference type="Proteomes" id="UP001501446">
    <property type="component" value="Unassembled WGS sequence"/>
</dbReference>
<comment type="cofactor">
    <cofactor evidence="1">
        <name>K(+)</name>
        <dbReference type="ChEBI" id="CHEBI:29103"/>
    </cofactor>
</comment>
<evidence type="ECO:0000256" key="5">
    <source>
        <dbReference type="ARBA" id="ARBA00022679"/>
    </source>
</evidence>
<dbReference type="InterPro" id="IPR001697">
    <property type="entry name" value="Pyr_Knase"/>
</dbReference>
<comment type="caution">
    <text evidence="14">The sequence shown here is derived from an EMBL/GenBank/DDBJ whole genome shotgun (WGS) entry which is preliminary data.</text>
</comment>
<dbReference type="Gene3D" id="2.40.33.10">
    <property type="entry name" value="PK beta-barrel domain-like"/>
    <property type="match status" value="1"/>
</dbReference>
<evidence type="ECO:0000256" key="4">
    <source>
        <dbReference type="ARBA" id="ARBA00012142"/>
    </source>
</evidence>
<organism evidence="14 15">
    <name type="scientific">Kocuria gwangalliensis</name>
    <dbReference type="NCBI Taxonomy" id="501592"/>
    <lineage>
        <taxon>Bacteria</taxon>
        <taxon>Bacillati</taxon>
        <taxon>Actinomycetota</taxon>
        <taxon>Actinomycetes</taxon>
        <taxon>Micrococcales</taxon>
        <taxon>Micrococcaceae</taxon>
        <taxon>Kocuria</taxon>
    </lineage>
</organism>
<evidence type="ECO:0000256" key="10">
    <source>
        <dbReference type="ARBA" id="ARBA00022842"/>
    </source>
</evidence>
<reference evidence="15" key="1">
    <citation type="journal article" date="2019" name="Int. J. Syst. Evol. Microbiol.">
        <title>The Global Catalogue of Microorganisms (GCM) 10K type strain sequencing project: providing services to taxonomists for standard genome sequencing and annotation.</title>
        <authorList>
            <consortium name="The Broad Institute Genomics Platform"/>
            <consortium name="The Broad Institute Genome Sequencing Center for Infectious Disease"/>
            <person name="Wu L."/>
            <person name="Ma J."/>
        </authorList>
    </citation>
    <scope>NUCLEOTIDE SEQUENCE [LARGE SCALE GENOMIC DNA]</scope>
    <source>
        <strain evidence="15">JCM 18958</strain>
    </source>
</reference>
<dbReference type="InterPro" id="IPR015813">
    <property type="entry name" value="Pyrv/PenolPyrv_kinase-like_dom"/>
</dbReference>
<evidence type="ECO:0000256" key="8">
    <source>
        <dbReference type="ARBA" id="ARBA00022777"/>
    </source>
</evidence>
<keyword evidence="7" id="KW-0547">Nucleotide-binding</keyword>
<evidence type="ECO:0000256" key="3">
    <source>
        <dbReference type="ARBA" id="ARBA00008663"/>
    </source>
</evidence>
<evidence type="ECO:0000313" key="15">
    <source>
        <dbReference type="Proteomes" id="UP001501446"/>
    </source>
</evidence>
<feature type="domain" description="Pyruvate kinase barrel" evidence="13">
    <location>
        <begin position="326"/>
        <end position="571"/>
    </location>
</feature>
<evidence type="ECO:0000259" key="13">
    <source>
        <dbReference type="Pfam" id="PF00224"/>
    </source>
</evidence>
<sequence>MPDRVFQQRREVAAQAMDAVQELFRVVSKARTAQLDRINRVRPRHRWSAVNLVDYAAVRSQDVRQLQADLSELGLSSLGRMEAGVEDHLKAVLLSLAAIADKPEPDLDMLDVGIDPGEDQGGGQETLVRNTVHLLGRAPEDRETRIMVTLPSEAAGDPALVRDMVAAGMNVARVNCAHDGPEEWARMIEHVRAAASESDKDLRISMDLGGPKVRTGPIEPGPRVEKIKPTRDARGHITERARLWLGSSPHDDLLPSVPVSPASWLTQRSVGERIRLRDARESGRSLHVVAVEDGGVLVEFAKTVYFATDLVLTAANGDRAVLGELPETEQALRLNIGDTLRLVRSLEPVPAVSHSPFSIGCTLPEAFEDVEPGDRVWLNDGKIGGVVRSVTPDSMDIDVLHAGPNGSNLKAEKGINFPDTELRIRSLTEQDRRDLKFVARNADIVNMSFVRSRTDVTDLLDELTRLGATDVDVTLKIETVGGFEQLPQMLLEVMRWKDAGVMIARGDLAVETGFERLAEVQQEILWLCEAAHVPVIWATQVLESLAKKGIPSRAEVTDAAQGQRAECVMLNKGPFIIDTIAALSSILGRMSGHVIKKTDLLRKLNAWDEFVSERGNHPGG</sequence>
<dbReference type="SUPFAM" id="SSF50800">
    <property type="entry name" value="PK beta-barrel domain-like"/>
    <property type="match status" value="1"/>
</dbReference>
<dbReference type="GO" id="GO:0016301">
    <property type="term" value="F:kinase activity"/>
    <property type="evidence" value="ECO:0007669"/>
    <property type="project" value="UniProtKB-KW"/>
</dbReference>
<keyword evidence="5" id="KW-0808">Transferase</keyword>
<gene>
    <name evidence="14" type="ORF">GCM10025781_02470</name>
</gene>
<keyword evidence="8 14" id="KW-0418">Kinase</keyword>
<evidence type="ECO:0000256" key="7">
    <source>
        <dbReference type="ARBA" id="ARBA00022741"/>
    </source>
</evidence>
<proteinExistence type="inferred from homology"/>
<comment type="pathway">
    <text evidence="2">Carbohydrate degradation; glycolysis; pyruvate from D-glyceraldehyde 3-phosphate: step 5/5.</text>
</comment>
<keyword evidence="10" id="KW-0460">Magnesium</keyword>
<accession>A0ABP8WG47</accession>
<evidence type="ECO:0000256" key="9">
    <source>
        <dbReference type="ARBA" id="ARBA00022840"/>
    </source>
</evidence>
<dbReference type="Pfam" id="PF00224">
    <property type="entry name" value="PK"/>
    <property type="match status" value="2"/>
</dbReference>
<protein>
    <recommendedName>
        <fullName evidence="4">pyruvate kinase</fullName>
        <ecNumber evidence="4">2.7.1.40</ecNumber>
    </recommendedName>
</protein>
<dbReference type="InterPro" id="IPR015793">
    <property type="entry name" value="Pyrv_Knase_brl"/>
</dbReference>
<dbReference type="InterPro" id="IPR011037">
    <property type="entry name" value="Pyrv_Knase-like_insert_dom_sf"/>
</dbReference>
<dbReference type="InterPro" id="IPR015806">
    <property type="entry name" value="Pyrv_Knase_insert_dom_sf"/>
</dbReference>
<evidence type="ECO:0000313" key="14">
    <source>
        <dbReference type="EMBL" id="GAA4689163.1"/>
    </source>
</evidence>
<dbReference type="Gene3D" id="3.20.20.60">
    <property type="entry name" value="Phosphoenolpyruvate-binding domains"/>
    <property type="match status" value="1"/>
</dbReference>
<evidence type="ECO:0000256" key="6">
    <source>
        <dbReference type="ARBA" id="ARBA00022723"/>
    </source>
</evidence>
<dbReference type="NCBIfam" id="NF011314">
    <property type="entry name" value="PRK14725.1"/>
    <property type="match status" value="1"/>
</dbReference>
<name>A0ABP8WG47_9MICC</name>
<evidence type="ECO:0000256" key="1">
    <source>
        <dbReference type="ARBA" id="ARBA00001958"/>
    </source>
</evidence>
<keyword evidence="9" id="KW-0067">ATP-binding</keyword>
<dbReference type="PANTHER" id="PTHR11817">
    <property type="entry name" value="PYRUVATE KINASE"/>
    <property type="match status" value="1"/>
</dbReference>
<dbReference type="SUPFAM" id="SSF51621">
    <property type="entry name" value="Phosphoenolpyruvate/pyruvate domain"/>
    <property type="match status" value="1"/>
</dbReference>
<keyword evidence="15" id="KW-1185">Reference proteome</keyword>
<dbReference type="InterPro" id="IPR040442">
    <property type="entry name" value="Pyrv_kinase-like_dom_sf"/>
</dbReference>
<keyword evidence="11" id="KW-0324">Glycolysis</keyword>